<dbReference type="GO" id="GO:0008033">
    <property type="term" value="P:tRNA processing"/>
    <property type="evidence" value="ECO:0007669"/>
    <property type="project" value="UniProtKB-KW"/>
</dbReference>
<comment type="catalytic activity">
    <reaction evidence="6">
        <text>uridine(746) in 23S rRNA = pseudouridine(746) in 23S rRNA</text>
        <dbReference type="Rhea" id="RHEA:42548"/>
        <dbReference type="Rhea" id="RHEA-COMP:10109"/>
        <dbReference type="Rhea" id="RHEA-COMP:10110"/>
        <dbReference type="ChEBI" id="CHEBI:65314"/>
        <dbReference type="ChEBI" id="CHEBI:65315"/>
        <dbReference type="EC" id="5.4.99.29"/>
    </reaction>
</comment>
<proteinExistence type="inferred from homology"/>
<keyword evidence="19" id="KW-1185">Reference proteome</keyword>
<protein>
    <recommendedName>
        <fullName evidence="10">Dual-specificity RNA pseudouridine synthase RluA</fullName>
        <ecNumber evidence="8">5.4.99.28</ecNumber>
        <ecNumber evidence="9">5.4.99.29</ecNumber>
    </recommendedName>
    <alternativeName>
        <fullName evidence="11">23S rRNA pseudouridine(746) synthase</fullName>
    </alternativeName>
    <alternativeName>
        <fullName evidence="14">Ribosomal large subunit pseudouridine synthase A</fullName>
    </alternativeName>
    <alternativeName>
        <fullName evidence="13">rRNA pseudouridylate synthase A</fullName>
    </alternativeName>
    <alternativeName>
        <fullName evidence="15">rRNA-uridine isomerase A</fullName>
    </alternativeName>
    <alternativeName>
        <fullName evidence="12">tRNA pseudouridine(32) synthase</fullName>
    </alternativeName>
</protein>
<dbReference type="AlphaFoldDB" id="A0A4P6WW70"/>
<evidence type="ECO:0000256" key="12">
    <source>
        <dbReference type="ARBA" id="ARBA00042372"/>
    </source>
</evidence>
<feature type="domain" description="Pseudouridine synthase RsuA/RluA-like" evidence="17">
    <location>
        <begin position="42"/>
        <end position="195"/>
    </location>
</feature>
<evidence type="ECO:0000313" key="19">
    <source>
        <dbReference type="Proteomes" id="UP000293912"/>
    </source>
</evidence>
<dbReference type="Proteomes" id="UP000293912">
    <property type="component" value="Chromosome"/>
</dbReference>
<dbReference type="GO" id="GO:0160151">
    <property type="term" value="F:tRNA pseudouridine(32) synthase activity"/>
    <property type="evidence" value="ECO:0007669"/>
    <property type="project" value="UniProtKB-EC"/>
</dbReference>
<dbReference type="InterPro" id="IPR050188">
    <property type="entry name" value="RluA_PseudoU_synthase"/>
</dbReference>
<evidence type="ECO:0000256" key="5">
    <source>
        <dbReference type="ARBA" id="ARBA00036184"/>
    </source>
</evidence>
<dbReference type="SUPFAM" id="SSF55120">
    <property type="entry name" value="Pseudouridine synthase"/>
    <property type="match status" value="1"/>
</dbReference>
<dbReference type="InterPro" id="IPR020103">
    <property type="entry name" value="PsdUridine_synth_cat_dom_sf"/>
</dbReference>
<dbReference type="EMBL" id="CP037867">
    <property type="protein sequence ID" value="QBM27720.1"/>
    <property type="molecule type" value="Genomic_DNA"/>
</dbReference>
<evidence type="ECO:0000256" key="9">
    <source>
        <dbReference type="ARBA" id="ARBA00038945"/>
    </source>
</evidence>
<feature type="region of interest" description="Disordered" evidence="16">
    <location>
        <begin position="1"/>
        <end position="25"/>
    </location>
</feature>
<dbReference type="GO" id="GO:0003723">
    <property type="term" value="F:RNA binding"/>
    <property type="evidence" value="ECO:0007669"/>
    <property type="project" value="InterPro"/>
</dbReference>
<keyword evidence="2" id="KW-0698">rRNA processing</keyword>
<dbReference type="EC" id="5.4.99.29" evidence="9"/>
<evidence type="ECO:0000256" key="16">
    <source>
        <dbReference type="SAM" id="MobiDB-lite"/>
    </source>
</evidence>
<dbReference type="CDD" id="cd02869">
    <property type="entry name" value="PseudoU_synth_RluA_like"/>
    <property type="match status" value="1"/>
</dbReference>
<organism evidence="18 19">
    <name type="scientific">Hydrogenophaga pseudoflava</name>
    <name type="common">Pseudomonas carboxydoflava</name>
    <dbReference type="NCBI Taxonomy" id="47421"/>
    <lineage>
        <taxon>Bacteria</taxon>
        <taxon>Pseudomonadati</taxon>
        <taxon>Pseudomonadota</taxon>
        <taxon>Betaproteobacteria</taxon>
        <taxon>Burkholderiales</taxon>
        <taxon>Comamonadaceae</taxon>
        <taxon>Hydrogenophaga</taxon>
    </lineage>
</organism>
<comment type="similarity">
    <text evidence="1">Belongs to the pseudouridine synthase RluA family.</text>
</comment>
<sequence length="246" mass="26856">MSPHAPPLRGSLPPEGADSAWGGPAPDRVSPHALPLIHADEHLLVFDKPAGLLAVPGRGPENQDCLSARAQTQYPDALIVHRLDMATSGLIVMARGIDAQRRLSLAFEKRRVHKRYIAAVAGELHNPQPDNGWNSIDLPLIVDWLARPRSKVDHDIGKPSLTRWRLAPEPAPVPGSTRLELEPVTGRSHQLRVHLMAIGFPIVGDPLYASVAQQAMAPRLLLHAQAIEIPHPATDQPMRFEAPCPF</sequence>
<evidence type="ECO:0000256" key="11">
    <source>
        <dbReference type="ARBA" id="ARBA00041266"/>
    </source>
</evidence>
<reference evidence="18 19" key="1">
    <citation type="submission" date="2019-03" db="EMBL/GenBank/DDBJ databases">
        <authorList>
            <person name="Sebastian G."/>
            <person name="Baumann P."/>
            <person name="Ruckert C."/>
            <person name="Kalinowski J."/>
            <person name="Nebel B."/>
            <person name="Takors R."/>
            <person name="Blombach B."/>
        </authorList>
    </citation>
    <scope>NUCLEOTIDE SEQUENCE [LARGE SCALE GENOMIC DNA]</scope>
    <source>
        <strain evidence="18 19">DSM 1084</strain>
    </source>
</reference>
<dbReference type="GO" id="GO:0000455">
    <property type="term" value="P:enzyme-directed rRNA pseudouridine synthesis"/>
    <property type="evidence" value="ECO:0007669"/>
    <property type="project" value="TreeGrafter"/>
</dbReference>
<evidence type="ECO:0000256" key="3">
    <source>
        <dbReference type="ARBA" id="ARBA00022694"/>
    </source>
</evidence>
<dbReference type="PROSITE" id="PS01129">
    <property type="entry name" value="PSI_RLU"/>
    <property type="match status" value="1"/>
</dbReference>
<evidence type="ECO:0000259" key="17">
    <source>
        <dbReference type="Pfam" id="PF00849"/>
    </source>
</evidence>
<evidence type="ECO:0000256" key="1">
    <source>
        <dbReference type="ARBA" id="ARBA00010876"/>
    </source>
</evidence>
<comment type="catalytic activity">
    <reaction evidence="5">
        <text>uridine(32) in tRNA = pseudouridine(32) in tRNA</text>
        <dbReference type="Rhea" id="RHEA:42544"/>
        <dbReference type="Rhea" id="RHEA-COMP:10107"/>
        <dbReference type="Rhea" id="RHEA-COMP:10108"/>
        <dbReference type="ChEBI" id="CHEBI:65314"/>
        <dbReference type="ChEBI" id="CHEBI:65315"/>
        <dbReference type="EC" id="5.4.99.28"/>
    </reaction>
</comment>
<comment type="function">
    <text evidence="7">Dual specificity enzyme that catalyzes the synthesis of pseudouridine from uracil-746 in 23S ribosomal RNA and from uracil-32 in the anticodon stem and loop of transfer RNAs.</text>
</comment>
<evidence type="ECO:0000256" key="2">
    <source>
        <dbReference type="ARBA" id="ARBA00022552"/>
    </source>
</evidence>
<dbReference type="InterPro" id="IPR006224">
    <property type="entry name" value="PsdUridine_synth_RluA-like_CS"/>
</dbReference>
<evidence type="ECO:0000256" key="14">
    <source>
        <dbReference type="ARBA" id="ARBA00042883"/>
    </source>
</evidence>
<keyword evidence="4 18" id="KW-0413">Isomerase</keyword>
<dbReference type="Pfam" id="PF00849">
    <property type="entry name" value="PseudoU_synth_2"/>
    <property type="match status" value="1"/>
</dbReference>
<name>A0A4P6WW70_HYDPS</name>
<dbReference type="PANTHER" id="PTHR21600">
    <property type="entry name" value="MITOCHONDRIAL RNA PSEUDOURIDINE SYNTHASE"/>
    <property type="match status" value="1"/>
</dbReference>
<evidence type="ECO:0000256" key="4">
    <source>
        <dbReference type="ARBA" id="ARBA00023235"/>
    </source>
</evidence>
<keyword evidence="3" id="KW-0819">tRNA processing</keyword>
<dbReference type="PANTHER" id="PTHR21600:SF91">
    <property type="entry name" value="DUAL-SPECIFICITY RNA PSEUDOURIDINE SYNTHASE RLUA"/>
    <property type="match status" value="1"/>
</dbReference>
<dbReference type="Gene3D" id="3.30.2350.10">
    <property type="entry name" value="Pseudouridine synthase"/>
    <property type="match status" value="1"/>
</dbReference>
<evidence type="ECO:0000256" key="15">
    <source>
        <dbReference type="ARBA" id="ARBA00043143"/>
    </source>
</evidence>
<evidence type="ECO:0000256" key="13">
    <source>
        <dbReference type="ARBA" id="ARBA00042844"/>
    </source>
</evidence>
<evidence type="ECO:0000256" key="6">
    <source>
        <dbReference type="ARBA" id="ARBA00036916"/>
    </source>
</evidence>
<evidence type="ECO:0000256" key="10">
    <source>
        <dbReference type="ARBA" id="ARBA00039988"/>
    </source>
</evidence>
<evidence type="ECO:0000313" key="18">
    <source>
        <dbReference type="EMBL" id="QBM27720.1"/>
    </source>
</evidence>
<evidence type="ECO:0000256" key="8">
    <source>
        <dbReference type="ARBA" id="ARBA00038944"/>
    </source>
</evidence>
<accession>A0A4P6WW70</accession>
<evidence type="ECO:0000256" key="7">
    <source>
        <dbReference type="ARBA" id="ARBA00037305"/>
    </source>
</evidence>
<dbReference type="InterPro" id="IPR006145">
    <property type="entry name" value="PsdUridine_synth_RsuA/RluA"/>
</dbReference>
<dbReference type="EC" id="5.4.99.28" evidence="8"/>
<dbReference type="KEGG" id="hpse:HPF_08490"/>
<gene>
    <name evidence="18" type="primary">rluA1</name>
    <name evidence="18" type="ORF">HPF_08490</name>
</gene>
<dbReference type="GO" id="GO:0160142">
    <property type="term" value="F:23S rRNA pseudouridine(746) synthase activity"/>
    <property type="evidence" value="ECO:0007669"/>
    <property type="project" value="UniProtKB-EC"/>
</dbReference>